<evidence type="ECO:0000313" key="3">
    <source>
        <dbReference type="Proteomes" id="UP000054047"/>
    </source>
</evidence>
<evidence type="ECO:0000313" key="2">
    <source>
        <dbReference type="EMBL" id="KIH55826.1"/>
    </source>
</evidence>
<name>A0A0C2GFB1_9BILA</name>
<organism evidence="2 3">
    <name type="scientific">Ancylostoma duodenale</name>
    <dbReference type="NCBI Taxonomy" id="51022"/>
    <lineage>
        <taxon>Eukaryota</taxon>
        <taxon>Metazoa</taxon>
        <taxon>Ecdysozoa</taxon>
        <taxon>Nematoda</taxon>
        <taxon>Chromadorea</taxon>
        <taxon>Rhabditida</taxon>
        <taxon>Rhabditina</taxon>
        <taxon>Rhabditomorpha</taxon>
        <taxon>Strongyloidea</taxon>
        <taxon>Ancylostomatidae</taxon>
        <taxon>Ancylostomatinae</taxon>
        <taxon>Ancylostoma</taxon>
    </lineage>
</organism>
<protein>
    <submittedName>
        <fullName evidence="2">Uncharacterized protein</fullName>
    </submittedName>
</protein>
<proteinExistence type="predicted"/>
<gene>
    <name evidence="2" type="ORF">ANCDUO_14007</name>
</gene>
<keyword evidence="3" id="KW-1185">Reference proteome</keyword>
<dbReference type="AlphaFoldDB" id="A0A0C2GFB1"/>
<dbReference type="Proteomes" id="UP000054047">
    <property type="component" value="Unassembled WGS sequence"/>
</dbReference>
<feature type="region of interest" description="Disordered" evidence="1">
    <location>
        <begin position="56"/>
        <end position="77"/>
    </location>
</feature>
<sequence>MLVGDTFSHSESIDCLSAVRRMEFEAEKATLISIDRSLIEDSDTITCVGAVGGERASERAVGPGREPLGSSPLRSRDGRLPAVRVRPHSQVTFCLLRRCFDGAGPTGGHANIDSDSICVHGADSHQTFRLWCAAISSNVCVVSGPRTFRFSQAPRSRSAAPG</sequence>
<evidence type="ECO:0000256" key="1">
    <source>
        <dbReference type="SAM" id="MobiDB-lite"/>
    </source>
</evidence>
<accession>A0A0C2GFB1</accession>
<dbReference type="EMBL" id="KN736672">
    <property type="protein sequence ID" value="KIH55826.1"/>
    <property type="molecule type" value="Genomic_DNA"/>
</dbReference>
<reference evidence="2 3" key="1">
    <citation type="submission" date="2013-12" db="EMBL/GenBank/DDBJ databases">
        <title>Draft genome of the parsitic nematode Ancylostoma duodenale.</title>
        <authorList>
            <person name="Mitreva M."/>
        </authorList>
    </citation>
    <scope>NUCLEOTIDE SEQUENCE [LARGE SCALE GENOMIC DNA]</scope>
    <source>
        <strain evidence="2 3">Zhejiang</strain>
    </source>
</reference>
<dbReference type="OrthoDB" id="5806029at2759"/>